<keyword evidence="5" id="KW-1185">Reference proteome</keyword>
<dbReference type="InterPro" id="IPR051799">
    <property type="entry name" value="NADH_flavin_oxidoreductase"/>
</dbReference>
<keyword evidence="2" id="KW-0560">Oxidoreductase</keyword>
<accession>A0ABW6PA49</accession>
<name>A0ABW6PA49_9NOCA</name>
<gene>
    <name evidence="4" type="ORF">ACFYU5_26655</name>
</gene>
<dbReference type="CDD" id="cd04733">
    <property type="entry name" value="OYE_like_2_FMN"/>
    <property type="match status" value="1"/>
</dbReference>
<evidence type="ECO:0000256" key="1">
    <source>
        <dbReference type="ARBA" id="ARBA00022630"/>
    </source>
</evidence>
<dbReference type="Gene3D" id="3.20.20.70">
    <property type="entry name" value="Aldolase class I"/>
    <property type="match status" value="1"/>
</dbReference>
<organism evidence="4 5">
    <name type="scientific">Nocardia aobensis</name>
    <dbReference type="NCBI Taxonomy" id="257277"/>
    <lineage>
        <taxon>Bacteria</taxon>
        <taxon>Bacillati</taxon>
        <taxon>Actinomycetota</taxon>
        <taxon>Actinomycetes</taxon>
        <taxon>Mycobacteriales</taxon>
        <taxon>Nocardiaceae</taxon>
        <taxon>Nocardia</taxon>
    </lineage>
</organism>
<sequence length="427" mass="45698">MTSIFSPLILPNGSILANRIAKAAMEEGLAGPGQVPDKRVLTLYRRWGHGGAGLIITGNVMVDARALTGPGGIVLAQDTPLRPFTAWAEAAKAGDADVWMQINHPGRQVNADMPGVCLAPSAVAVDVGAQSKRFAAPTPMTEADIEDVIGRFITTAVRAEQAGFDGVEVHAAHGYLLSQFLSPLTNRRIDEWGGPLENRARALTRIITGIRESVSPSFAVAVKLNSADFQRGGFALSDAVRLVGMLNTLGVDAVEVSGGSYESPAMQGRPADDRTLAREAYFLEFAEDLLGVAKMPLILTGGIRRREVAQKVIDSGIAVAGLGTALATVPDLPLRWRDVVAVDAPELKPIEWKDKALGSAARIAQVRYQLHRLAGGREPRPGVLPGFAFALDQLRRRRDLKEYSAWLSGPRSVEERGSKIATIPRVS</sequence>
<dbReference type="SUPFAM" id="SSF51395">
    <property type="entry name" value="FMN-linked oxidoreductases"/>
    <property type="match status" value="1"/>
</dbReference>
<evidence type="ECO:0000313" key="5">
    <source>
        <dbReference type="Proteomes" id="UP001601442"/>
    </source>
</evidence>
<dbReference type="Pfam" id="PF00724">
    <property type="entry name" value="Oxidored_FMN"/>
    <property type="match status" value="1"/>
</dbReference>
<protein>
    <submittedName>
        <fullName evidence="4">NADH:flavin oxidoreductase/NADH oxidase family protein</fullName>
    </submittedName>
</protein>
<dbReference type="InterPro" id="IPR001155">
    <property type="entry name" value="OxRdtase_FMN_N"/>
</dbReference>
<dbReference type="PANTHER" id="PTHR43656:SF2">
    <property type="entry name" value="BINDING OXIDOREDUCTASE, PUTATIVE (AFU_ORTHOLOGUE AFUA_2G08260)-RELATED"/>
    <property type="match status" value="1"/>
</dbReference>
<dbReference type="PANTHER" id="PTHR43656">
    <property type="entry name" value="BINDING OXIDOREDUCTASE, PUTATIVE (AFU_ORTHOLOGUE AFUA_2G08260)-RELATED"/>
    <property type="match status" value="1"/>
</dbReference>
<evidence type="ECO:0000259" key="3">
    <source>
        <dbReference type="Pfam" id="PF00724"/>
    </source>
</evidence>
<evidence type="ECO:0000256" key="2">
    <source>
        <dbReference type="ARBA" id="ARBA00023002"/>
    </source>
</evidence>
<dbReference type="EMBL" id="JBIAMT010000005">
    <property type="protein sequence ID" value="MFF0500010.1"/>
    <property type="molecule type" value="Genomic_DNA"/>
</dbReference>
<dbReference type="RefSeq" id="WP_387398983.1">
    <property type="nucleotide sequence ID" value="NZ_JBIAMT010000005.1"/>
</dbReference>
<dbReference type="Proteomes" id="UP001601442">
    <property type="component" value="Unassembled WGS sequence"/>
</dbReference>
<keyword evidence="1" id="KW-0285">Flavoprotein</keyword>
<reference evidence="4 5" key="1">
    <citation type="submission" date="2024-10" db="EMBL/GenBank/DDBJ databases">
        <title>The Natural Products Discovery Center: Release of the First 8490 Sequenced Strains for Exploring Actinobacteria Biosynthetic Diversity.</title>
        <authorList>
            <person name="Kalkreuter E."/>
            <person name="Kautsar S.A."/>
            <person name="Yang D."/>
            <person name="Bader C.D."/>
            <person name="Teijaro C.N."/>
            <person name="Fluegel L."/>
            <person name="Davis C.M."/>
            <person name="Simpson J.R."/>
            <person name="Lauterbach L."/>
            <person name="Steele A.D."/>
            <person name="Gui C."/>
            <person name="Meng S."/>
            <person name="Li G."/>
            <person name="Viehrig K."/>
            <person name="Ye F."/>
            <person name="Su P."/>
            <person name="Kiefer A.F."/>
            <person name="Nichols A."/>
            <person name="Cepeda A.J."/>
            <person name="Yan W."/>
            <person name="Fan B."/>
            <person name="Jiang Y."/>
            <person name="Adhikari A."/>
            <person name="Zheng C.-J."/>
            <person name="Schuster L."/>
            <person name="Cowan T.M."/>
            <person name="Smanski M.J."/>
            <person name="Chevrette M.G."/>
            <person name="De Carvalho L.P.S."/>
            <person name="Shen B."/>
        </authorList>
    </citation>
    <scope>NUCLEOTIDE SEQUENCE [LARGE SCALE GENOMIC DNA]</scope>
    <source>
        <strain evidence="4 5">NPDC004119</strain>
    </source>
</reference>
<proteinExistence type="predicted"/>
<evidence type="ECO:0000313" key="4">
    <source>
        <dbReference type="EMBL" id="MFF0500010.1"/>
    </source>
</evidence>
<feature type="domain" description="NADH:flavin oxidoreductase/NADH oxidase N-terminal" evidence="3">
    <location>
        <begin position="4"/>
        <end position="335"/>
    </location>
</feature>
<dbReference type="InterPro" id="IPR013785">
    <property type="entry name" value="Aldolase_TIM"/>
</dbReference>
<comment type="caution">
    <text evidence="4">The sequence shown here is derived from an EMBL/GenBank/DDBJ whole genome shotgun (WGS) entry which is preliminary data.</text>
</comment>